<sequence>MYAFVRPSVRSLTITYHFFQDESVLIWLSGKEEKRLKLSHVSRIIPGQRTVSFSTSRSPTPLAWCILQ</sequence>
<proteinExistence type="predicted"/>
<evidence type="ECO:0000313" key="2">
    <source>
        <dbReference type="Proteomes" id="UP000288805"/>
    </source>
</evidence>
<comment type="caution">
    <text evidence="1">The sequence shown here is derived from an EMBL/GenBank/DDBJ whole genome shotgun (WGS) entry which is preliminary data.</text>
</comment>
<reference evidence="1 2" key="1">
    <citation type="journal article" date="2018" name="PLoS Genet.">
        <title>Population sequencing reveals clonal diversity and ancestral inbreeding in the grapevine cultivar Chardonnay.</title>
        <authorList>
            <person name="Roach M.J."/>
            <person name="Johnson D.L."/>
            <person name="Bohlmann J."/>
            <person name="van Vuuren H.J."/>
            <person name="Jones S.J."/>
            <person name="Pretorius I.S."/>
            <person name="Schmidt S.A."/>
            <person name="Borneman A.R."/>
        </authorList>
    </citation>
    <scope>NUCLEOTIDE SEQUENCE [LARGE SCALE GENOMIC DNA]</scope>
    <source>
        <strain evidence="2">cv. Chardonnay</strain>
        <tissue evidence="1">Leaf</tissue>
    </source>
</reference>
<gene>
    <name evidence="1" type="ORF">CK203_097519</name>
</gene>
<accession>A0A438CWK3</accession>
<dbReference type="Proteomes" id="UP000288805">
    <property type="component" value="Unassembled WGS sequence"/>
</dbReference>
<dbReference type="EMBL" id="QGNW01001948">
    <property type="protein sequence ID" value="RVW27572.1"/>
    <property type="molecule type" value="Genomic_DNA"/>
</dbReference>
<organism evidence="1 2">
    <name type="scientific">Vitis vinifera</name>
    <name type="common">Grape</name>
    <dbReference type="NCBI Taxonomy" id="29760"/>
    <lineage>
        <taxon>Eukaryota</taxon>
        <taxon>Viridiplantae</taxon>
        <taxon>Streptophyta</taxon>
        <taxon>Embryophyta</taxon>
        <taxon>Tracheophyta</taxon>
        <taxon>Spermatophyta</taxon>
        <taxon>Magnoliopsida</taxon>
        <taxon>eudicotyledons</taxon>
        <taxon>Gunneridae</taxon>
        <taxon>Pentapetalae</taxon>
        <taxon>rosids</taxon>
        <taxon>Vitales</taxon>
        <taxon>Vitaceae</taxon>
        <taxon>Viteae</taxon>
        <taxon>Vitis</taxon>
    </lineage>
</organism>
<dbReference type="AlphaFoldDB" id="A0A438CWK3"/>
<protein>
    <submittedName>
        <fullName evidence="1">Uncharacterized protein</fullName>
    </submittedName>
</protein>
<name>A0A438CWK3_VITVI</name>
<evidence type="ECO:0000313" key="1">
    <source>
        <dbReference type="EMBL" id="RVW27572.1"/>
    </source>
</evidence>